<organism evidence="10 11">
    <name type="scientific">Polyplax serrata</name>
    <name type="common">Common mouse louse</name>
    <dbReference type="NCBI Taxonomy" id="468196"/>
    <lineage>
        <taxon>Eukaryota</taxon>
        <taxon>Metazoa</taxon>
        <taxon>Ecdysozoa</taxon>
        <taxon>Arthropoda</taxon>
        <taxon>Hexapoda</taxon>
        <taxon>Insecta</taxon>
        <taxon>Pterygota</taxon>
        <taxon>Neoptera</taxon>
        <taxon>Paraneoptera</taxon>
        <taxon>Psocodea</taxon>
        <taxon>Troctomorpha</taxon>
        <taxon>Phthiraptera</taxon>
        <taxon>Anoplura</taxon>
        <taxon>Polyplacidae</taxon>
        <taxon>Polyplax</taxon>
    </lineage>
</organism>
<evidence type="ECO:0000256" key="4">
    <source>
        <dbReference type="ARBA" id="ARBA00023242"/>
    </source>
</evidence>
<dbReference type="Pfam" id="PF03914">
    <property type="entry name" value="CBF"/>
    <property type="match status" value="1"/>
</dbReference>
<evidence type="ECO:0000256" key="2">
    <source>
        <dbReference type="ARBA" id="ARBA00007797"/>
    </source>
</evidence>
<dbReference type="EMBL" id="JAWJWF010000003">
    <property type="protein sequence ID" value="KAK6635736.1"/>
    <property type="molecule type" value="Genomic_DNA"/>
</dbReference>
<dbReference type="InterPro" id="IPR005612">
    <property type="entry name" value="CCAAT-binding_factor"/>
</dbReference>
<dbReference type="SUPFAM" id="SSF48371">
    <property type="entry name" value="ARM repeat"/>
    <property type="match status" value="1"/>
</dbReference>
<feature type="region of interest" description="Disordered" evidence="7">
    <location>
        <begin position="1"/>
        <end position="63"/>
    </location>
</feature>
<dbReference type="InterPro" id="IPR011501">
    <property type="entry name" value="Noc3_N"/>
</dbReference>
<evidence type="ECO:0000256" key="1">
    <source>
        <dbReference type="ARBA" id="ARBA00004604"/>
    </source>
</evidence>
<sequence>MSRKKGSGKISAVKRGNRLRTKLQKQGKLKTKRNRIKPKKIVKQNPSQPIEDNAVQSDSDNDENFLDMFENEDMSFLQHAIANKSYSMFNDFNEKGEKIKSNGEKRKHDSNLEEFESQYEKSIQETSNSKKRKYLLPIKTSTGIVMRSQEACTSDEDEDEILEKKTSKQGTEDSRTAVLNSEFGNKEEIRSADLLAFRQNTLSKKKIKLGILCSGLTESPEEKIHNFKALLQMLNETDPEVCVTVKKLTLVSILEVFKDLLPEYEIKHHNNANVKLKKTVKQLQTFESSLLKYYKGYLKEIEKMVSILKRKRGDNKVIKDVEMSMAKTALSCLCDLLLTHPYFNFSKNVIHLLVPFLNNGKEFVREMVSTTIKKMFKTDKKGDLSLQIVRNINKLVKSRKNVVHSDVILVLLSLNLKDVNLDKEKEDEIKRKKDEAKKHKLLKLSKREKKRIKKLKVLEKDLLETKAEENRKSKDHCLTEVTKTIFAIFFRILKEPNSRKLLNAALEGIAKFAHCINLEFYQDLIIVLDNLVQNENIGYKEKLCCVWTVFTVLHYQGTSIYIDPVRFYSHFYSNILQINAGQNHVDLPVIMKTVDFLLLKRRKHLSLQRLLAFVKRLTTLSLQVLPHGSLALLSLIWDILQVNNSTDILLDFEEVRGIYYPEIEEPEYCNACATSLWEILPLQKHFHPTVRDFAARLAKIGQSHDDSQEKKLSNKSAEQLFEQYNGENVKFIPAIPAPRKFAKTKRIAHHLANSDLENYMKHILADEKLNFQNLL</sequence>
<evidence type="ECO:0000259" key="8">
    <source>
        <dbReference type="Pfam" id="PF03914"/>
    </source>
</evidence>
<feature type="compositionally biased region" description="Basic and acidic residues" evidence="7">
    <location>
        <begin position="162"/>
        <end position="173"/>
    </location>
</feature>
<dbReference type="Proteomes" id="UP001359485">
    <property type="component" value="Unassembled WGS sequence"/>
</dbReference>
<evidence type="ECO:0000256" key="3">
    <source>
        <dbReference type="ARBA" id="ARBA00023054"/>
    </source>
</evidence>
<dbReference type="InterPro" id="IPR016024">
    <property type="entry name" value="ARM-type_fold"/>
</dbReference>
<dbReference type="PANTHER" id="PTHR14428:SF5">
    <property type="entry name" value="NUCLEOLAR COMPLEX PROTEIN 3 HOMOLOG"/>
    <property type="match status" value="1"/>
</dbReference>
<evidence type="ECO:0000256" key="6">
    <source>
        <dbReference type="ARBA" id="ARBA00032937"/>
    </source>
</evidence>
<dbReference type="InterPro" id="IPR016903">
    <property type="entry name" value="Nucleolar_cplx-assoc_3"/>
</dbReference>
<protein>
    <recommendedName>
        <fullName evidence="6">NOC3-like protein</fullName>
    </recommendedName>
    <alternativeName>
        <fullName evidence="5">Nucleolar complex-associated protein 3-like protein</fullName>
    </alternativeName>
</protein>
<feature type="compositionally biased region" description="Polar residues" evidence="7">
    <location>
        <begin position="44"/>
        <end position="58"/>
    </location>
</feature>
<feature type="region of interest" description="Disordered" evidence="7">
    <location>
        <begin position="150"/>
        <end position="173"/>
    </location>
</feature>
<accession>A0ABR1B962</accession>
<evidence type="ECO:0000259" key="9">
    <source>
        <dbReference type="Pfam" id="PF07540"/>
    </source>
</evidence>
<reference evidence="10 11" key="1">
    <citation type="submission" date="2023-09" db="EMBL/GenBank/DDBJ databases">
        <title>Genomes of two closely related lineages of the louse Polyplax serrata with different host specificities.</title>
        <authorList>
            <person name="Martinu J."/>
            <person name="Tarabai H."/>
            <person name="Stefka J."/>
            <person name="Hypsa V."/>
        </authorList>
    </citation>
    <scope>NUCLEOTIDE SEQUENCE [LARGE SCALE GENOMIC DNA]</scope>
    <source>
        <strain evidence="10">98ZLc_SE</strain>
    </source>
</reference>
<keyword evidence="11" id="KW-1185">Reference proteome</keyword>
<comment type="subcellular location">
    <subcellularLocation>
        <location evidence="1">Nucleus</location>
        <location evidence="1">Nucleolus</location>
    </subcellularLocation>
</comment>
<name>A0ABR1B962_POLSC</name>
<comment type="similarity">
    <text evidence="2">Belongs to the CBF/MAK21 family.</text>
</comment>
<feature type="domain" description="Nucleolar complex-associated protein 3 N-terminal" evidence="9">
    <location>
        <begin position="205"/>
        <end position="297"/>
    </location>
</feature>
<proteinExistence type="inferred from homology"/>
<comment type="caution">
    <text evidence="10">The sequence shown here is derived from an EMBL/GenBank/DDBJ whole genome shotgun (WGS) entry which is preliminary data.</text>
</comment>
<feature type="compositionally biased region" description="Basic residues" evidence="7">
    <location>
        <begin position="15"/>
        <end position="42"/>
    </location>
</feature>
<evidence type="ECO:0000256" key="5">
    <source>
        <dbReference type="ARBA" id="ARBA00032701"/>
    </source>
</evidence>
<keyword evidence="3" id="KW-0175">Coiled coil</keyword>
<dbReference type="Pfam" id="PF07540">
    <property type="entry name" value="NOC3p"/>
    <property type="match status" value="1"/>
</dbReference>
<gene>
    <name evidence="10" type="ORF">RUM44_000990</name>
</gene>
<dbReference type="PANTHER" id="PTHR14428">
    <property type="entry name" value="NUCLEOLAR COMPLEX PROTEIN 3"/>
    <property type="match status" value="1"/>
</dbReference>
<evidence type="ECO:0000313" key="10">
    <source>
        <dbReference type="EMBL" id="KAK6635736.1"/>
    </source>
</evidence>
<keyword evidence="4" id="KW-0539">Nucleus</keyword>
<evidence type="ECO:0000256" key="7">
    <source>
        <dbReference type="SAM" id="MobiDB-lite"/>
    </source>
</evidence>
<feature type="domain" description="CCAAT-binding factor" evidence="8">
    <location>
        <begin position="544"/>
        <end position="694"/>
    </location>
</feature>
<evidence type="ECO:0000313" key="11">
    <source>
        <dbReference type="Proteomes" id="UP001359485"/>
    </source>
</evidence>